<dbReference type="InterPro" id="IPR006680">
    <property type="entry name" value="Amidohydro-rel"/>
</dbReference>
<comment type="subcellular location">
    <subcellularLocation>
        <location evidence="1">Cytoplasm</location>
    </subcellularLocation>
</comment>
<dbReference type="EC" id="3.4.19.-" evidence="1"/>
<evidence type="ECO:0000256" key="1">
    <source>
        <dbReference type="PIRNR" id="PIRNR001238"/>
    </source>
</evidence>
<feature type="active site" description="Proton acceptor" evidence="2">
    <location>
        <position position="287"/>
    </location>
</feature>
<protein>
    <recommendedName>
        <fullName evidence="1">Isoaspartyl dipeptidase</fullName>
        <ecNumber evidence="1">3.4.19.-</ecNumber>
    </recommendedName>
</protein>
<comment type="similarity">
    <text evidence="1">Belongs to the peptidase M38 family.</text>
</comment>
<dbReference type="GO" id="GO:0008237">
    <property type="term" value="F:metallopeptidase activity"/>
    <property type="evidence" value="ECO:0007669"/>
    <property type="project" value="UniProtKB-KW"/>
</dbReference>
<feature type="binding site" evidence="3">
    <location>
        <position position="101"/>
    </location>
    <ligand>
        <name>substrate</name>
    </ligand>
</feature>
<dbReference type="NCBIfam" id="TIGR01975">
    <property type="entry name" value="isoAsp_dipep"/>
    <property type="match status" value="1"/>
</dbReference>
<comment type="cofactor">
    <cofactor evidence="1 4">
        <name>Zn(2+)</name>
        <dbReference type="ChEBI" id="CHEBI:29105"/>
    </cofactor>
    <text evidence="1 4">Binds 2 Zn(2+) ions per subunit.</text>
</comment>
<organism evidence="6 7">
    <name type="scientific">Clostridium cavendishii DSM 21758</name>
    <dbReference type="NCBI Taxonomy" id="1121302"/>
    <lineage>
        <taxon>Bacteria</taxon>
        <taxon>Bacillati</taxon>
        <taxon>Bacillota</taxon>
        <taxon>Clostridia</taxon>
        <taxon>Eubacteriales</taxon>
        <taxon>Clostridiaceae</taxon>
        <taxon>Clostridium</taxon>
    </lineage>
</organism>
<dbReference type="SUPFAM" id="SSF51338">
    <property type="entry name" value="Composite domain of metallo-dependent hydrolases"/>
    <property type="match status" value="1"/>
</dbReference>
<feature type="binding site" evidence="4">
    <location>
        <position position="65"/>
    </location>
    <ligand>
        <name>Zn(2+)</name>
        <dbReference type="ChEBI" id="CHEBI:29105"/>
        <label>1</label>
        <note>catalytic</note>
    </ligand>
</feature>
<dbReference type="SUPFAM" id="SSF51556">
    <property type="entry name" value="Metallo-dependent hydrolases"/>
    <property type="match status" value="1"/>
</dbReference>
<comment type="function">
    <text evidence="1">Catalyzes the hydrolytic cleavage of a subset of L-isoaspartyl (L-beta-aspartyl) dipeptides. Used to degrade proteins damaged by L-isoaspartyl residues formation.</text>
</comment>
<feature type="binding site" evidence="3">
    <location>
        <position position="132"/>
    </location>
    <ligand>
        <name>substrate</name>
    </ligand>
</feature>
<dbReference type="InterPro" id="IPR050378">
    <property type="entry name" value="Metallo-dep_Hydrolases_sf"/>
</dbReference>
<dbReference type="GO" id="GO:0006508">
    <property type="term" value="P:proteolysis"/>
    <property type="evidence" value="ECO:0007669"/>
    <property type="project" value="UniProtKB-KW"/>
</dbReference>
<dbReference type="Gene3D" id="2.30.40.10">
    <property type="entry name" value="Urease, subunit C, domain 1"/>
    <property type="match status" value="1"/>
</dbReference>
<feature type="binding site" evidence="4">
    <location>
        <position position="63"/>
    </location>
    <ligand>
        <name>Zn(2+)</name>
        <dbReference type="ChEBI" id="CHEBI:29105"/>
        <label>1</label>
        <note>catalytic</note>
    </ligand>
</feature>
<keyword evidence="1" id="KW-0482">Metalloprotease</keyword>
<dbReference type="GO" id="GO:0008798">
    <property type="term" value="F:beta-aspartyl-peptidase activity"/>
    <property type="evidence" value="ECO:0007669"/>
    <property type="project" value="InterPro"/>
</dbReference>
<reference evidence="6 7" key="1">
    <citation type="submission" date="2016-11" db="EMBL/GenBank/DDBJ databases">
        <authorList>
            <person name="Jaros S."/>
            <person name="Januszkiewicz K."/>
            <person name="Wedrychowicz H."/>
        </authorList>
    </citation>
    <scope>NUCLEOTIDE SEQUENCE [LARGE SCALE GENOMIC DNA]</scope>
    <source>
        <strain evidence="6 7">DSM 21758</strain>
    </source>
</reference>
<dbReference type="PANTHER" id="PTHR11647:SF1">
    <property type="entry name" value="COLLAPSIN RESPONSE MEDIATOR PROTEIN"/>
    <property type="match status" value="1"/>
</dbReference>
<dbReference type="GO" id="GO:0005737">
    <property type="term" value="C:cytoplasm"/>
    <property type="evidence" value="ECO:0007669"/>
    <property type="project" value="UniProtKB-SubCell"/>
</dbReference>
<evidence type="ECO:0000313" key="7">
    <source>
        <dbReference type="Proteomes" id="UP000184310"/>
    </source>
</evidence>
<feature type="domain" description="Amidohydrolase-related" evidence="5">
    <location>
        <begin position="54"/>
        <end position="376"/>
    </location>
</feature>
<dbReference type="GO" id="GO:0016810">
    <property type="term" value="F:hydrolase activity, acting on carbon-nitrogen (but not peptide) bonds"/>
    <property type="evidence" value="ECO:0007669"/>
    <property type="project" value="InterPro"/>
</dbReference>
<dbReference type="PIRSF" id="PIRSF001238">
    <property type="entry name" value="IadA"/>
    <property type="match status" value="1"/>
</dbReference>
<evidence type="ECO:0000256" key="4">
    <source>
        <dbReference type="PIRSR" id="PIRSR001238-3"/>
    </source>
</evidence>
<dbReference type="InterPro" id="IPR010229">
    <property type="entry name" value="Pept_M38_dipep"/>
</dbReference>
<keyword evidence="1" id="KW-0645">Protease</keyword>
<dbReference type="PANTHER" id="PTHR11647">
    <property type="entry name" value="HYDRANTOINASE/DIHYDROPYRIMIDINASE FAMILY MEMBER"/>
    <property type="match status" value="1"/>
</dbReference>
<keyword evidence="1" id="KW-0378">Hydrolase</keyword>
<sequence length="392" mass="43393">MLKIIKNVSVYTPEFIGKKDILLCDDKIAKIDDFIPIPPKEFYEVEVIDASEKYLLPGFIDLHVHIIGGGGEGGYITRTPEIQFSKITTYGVTTVIGLLGTDGTTRSLQSLLAKCRALEEEGINALNWTGCYQFPTRTITDSSRDDIILIDKIIGIGEIAIADTRGSKPNEEDIERLALECRVGGLLSGKSGVLHIHVGDDKEGILSLIRIISESPVLAKNMLPTHINRNENLLHQGVEYINKGGYLDLTTGIYRTENDKESIDASMALKYLLENGCSIEHVTMSSDSNGSMPLFNAQGELEDIGVGSIESNIIEFRKMINRFNIPIEKALMPFTINPAKILRLKHIGEIKIDKQADLIIMNKDLSIDYVICKGKTLVKNGDPIKFGVFEQK</sequence>
<dbReference type="GO" id="GO:0046872">
    <property type="term" value="F:metal ion binding"/>
    <property type="evidence" value="ECO:0007669"/>
    <property type="project" value="UniProtKB-KW"/>
</dbReference>
<keyword evidence="1 4" id="KW-0862">Zinc</keyword>
<feature type="binding site" evidence="3">
    <location>
        <position position="291"/>
    </location>
    <ligand>
        <name>substrate</name>
    </ligand>
</feature>
<dbReference type="Proteomes" id="UP000184310">
    <property type="component" value="Unassembled WGS sequence"/>
</dbReference>
<dbReference type="AlphaFoldDB" id="A0A1M6BFH6"/>
<keyword evidence="1 4" id="KW-0479">Metal-binding</keyword>
<dbReference type="STRING" id="1121302.SAMN02745163_00342"/>
<proteinExistence type="inferred from homology"/>
<evidence type="ECO:0000313" key="6">
    <source>
        <dbReference type="EMBL" id="SHI47465.1"/>
    </source>
</evidence>
<dbReference type="Pfam" id="PF01979">
    <property type="entry name" value="Amidohydro_1"/>
    <property type="match status" value="1"/>
</dbReference>
<name>A0A1M6BFH6_9CLOT</name>
<dbReference type="EMBL" id="FQZB01000003">
    <property type="protein sequence ID" value="SHI47465.1"/>
    <property type="molecule type" value="Genomic_DNA"/>
</dbReference>
<dbReference type="InterPro" id="IPR032466">
    <property type="entry name" value="Metal_Hydrolase"/>
</dbReference>
<gene>
    <name evidence="6" type="ORF">SAMN02745163_00342</name>
</gene>
<feature type="binding site" evidence="4">
    <location>
        <position position="287"/>
    </location>
    <ligand>
        <name>Zn(2+)</name>
        <dbReference type="ChEBI" id="CHEBI:29105"/>
        <label>1</label>
        <note>catalytic</note>
    </ligand>
</feature>
<dbReference type="Gene3D" id="3.20.20.140">
    <property type="entry name" value="Metal-dependent hydrolases"/>
    <property type="match status" value="1"/>
</dbReference>
<feature type="binding site" evidence="3">
    <location>
        <position position="229"/>
    </location>
    <ligand>
        <name>substrate</name>
    </ligand>
</feature>
<keyword evidence="7" id="KW-1185">Reference proteome</keyword>
<evidence type="ECO:0000256" key="2">
    <source>
        <dbReference type="PIRSR" id="PIRSR001238-1"/>
    </source>
</evidence>
<accession>A0A1M6BFH6</accession>
<feature type="binding site" evidence="4">
    <location>
        <position position="226"/>
    </location>
    <ligand>
        <name>Zn(2+)</name>
        <dbReference type="ChEBI" id="CHEBI:29105"/>
        <label>2</label>
        <note>catalytic</note>
    </ligand>
</feature>
<evidence type="ECO:0000259" key="5">
    <source>
        <dbReference type="Pfam" id="PF01979"/>
    </source>
</evidence>
<feature type="binding site" evidence="3">
    <location>
        <begin position="70"/>
        <end position="72"/>
    </location>
    <ligand>
        <name>substrate</name>
    </ligand>
</feature>
<dbReference type="OrthoDB" id="9775607at2"/>
<comment type="PTM">
    <text evidence="1">Carboxylation allows a single lysine to coordinate two zinc ions.</text>
</comment>
<dbReference type="RefSeq" id="WP_072984643.1">
    <property type="nucleotide sequence ID" value="NZ_FQZB01000003.1"/>
</dbReference>
<evidence type="ECO:0000256" key="3">
    <source>
        <dbReference type="PIRSR" id="PIRSR001238-2"/>
    </source>
</evidence>
<feature type="binding site" evidence="3">
    <location>
        <position position="165"/>
    </location>
    <ligand>
        <name>substrate</name>
    </ligand>
</feature>
<dbReference type="InterPro" id="IPR011059">
    <property type="entry name" value="Metal-dep_hydrolase_composite"/>
</dbReference>
<feature type="binding site" evidence="4">
    <location>
        <position position="197"/>
    </location>
    <ligand>
        <name>Zn(2+)</name>
        <dbReference type="ChEBI" id="CHEBI:29105"/>
        <label>2</label>
        <note>catalytic</note>
    </ligand>
</feature>